<dbReference type="InterPro" id="IPR050090">
    <property type="entry name" value="Tyrosine_recombinase_XerCD"/>
</dbReference>
<dbReference type="GO" id="GO:0006310">
    <property type="term" value="P:DNA recombination"/>
    <property type="evidence" value="ECO:0007669"/>
    <property type="project" value="UniProtKB-KW"/>
</dbReference>
<dbReference type="InterPro" id="IPR010998">
    <property type="entry name" value="Integrase_recombinase_N"/>
</dbReference>
<evidence type="ECO:0000313" key="10">
    <source>
        <dbReference type="Proteomes" id="UP000535937"/>
    </source>
</evidence>
<dbReference type="Gene3D" id="1.10.443.10">
    <property type="entry name" value="Intergrase catalytic core"/>
    <property type="match status" value="1"/>
</dbReference>
<accession>A0A7W4Z8E6</accession>
<dbReference type="Pfam" id="PF00589">
    <property type="entry name" value="Phage_integrase"/>
    <property type="match status" value="1"/>
</dbReference>
<dbReference type="InterPro" id="IPR011010">
    <property type="entry name" value="DNA_brk_join_enz"/>
</dbReference>
<keyword evidence="2" id="KW-0229">DNA integration</keyword>
<dbReference type="Proteomes" id="UP000535937">
    <property type="component" value="Unassembled WGS sequence"/>
</dbReference>
<dbReference type="PROSITE" id="PS51900">
    <property type="entry name" value="CB"/>
    <property type="match status" value="1"/>
</dbReference>
<dbReference type="GO" id="GO:0015074">
    <property type="term" value="P:DNA integration"/>
    <property type="evidence" value="ECO:0007669"/>
    <property type="project" value="UniProtKB-KW"/>
</dbReference>
<evidence type="ECO:0000256" key="4">
    <source>
        <dbReference type="ARBA" id="ARBA00023172"/>
    </source>
</evidence>
<keyword evidence="3 5" id="KW-0238">DNA-binding</keyword>
<keyword evidence="10" id="KW-1185">Reference proteome</keyword>
<proteinExistence type="inferred from homology"/>
<evidence type="ECO:0000313" key="9">
    <source>
        <dbReference type="EMBL" id="MBB3060482.1"/>
    </source>
</evidence>
<evidence type="ECO:0000256" key="1">
    <source>
        <dbReference type="ARBA" id="ARBA00008857"/>
    </source>
</evidence>
<organism evidence="8 10">
    <name type="scientific">Microbulbifer rhizosphaerae</name>
    <dbReference type="NCBI Taxonomy" id="1562603"/>
    <lineage>
        <taxon>Bacteria</taxon>
        <taxon>Pseudomonadati</taxon>
        <taxon>Pseudomonadota</taxon>
        <taxon>Gammaproteobacteria</taxon>
        <taxon>Cellvibrionales</taxon>
        <taxon>Microbulbiferaceae</taxon>
        <taxon>Microbulbifer</taxon>
    </lineage>
</organism>
<feature type="domain" description="Core-binding (CB)" evidence="7">
    <location>
        <begin position="4"/>
        <end position="95"/>
    </location>
</feature>
<evidence type="ECO:0000256" key="5">
    <source>
        <dbReference type="PROSITE-ProRule" id="PRU01248"/>
    </source>
</evidence>
<dbReference type="PROSITE" id="PS51898">
    <property type="entry name" value="TYR_RECOMBINASE"/>
    <property type="match status" value="1"/>
</dbReference>
<evidence type="ECO:0000313" key="8">
    <source>
        <dbReference type="EMBL" id="MBB3060476.1"/>
    </source>
</evidence>
<evidence type="ECO:0000256" key="2">
    <source>
        <dbReference type="ARBA" id="ARBA00022908"/>
    </source>
</evidence>
<dbReference type="AlphaFoldDB" id="A0A7W4Z8E6"/>
<dbReference type="NCBIfam" id="NF002331">
    <property type="entry name" value="PRK01287.1"/>
    <property type="match status" value="1"/>
</dbReference>
<evidence type="ECO:0000259" key="7">
    <source>
        <dbReference type="PROSITE" id="PS51900"/>
    </source>
</evidence>
<comment type="caution">
    <text evidence="8">The sequence shown here is derived from an EMBL/GenBank/DDBJ whole genome shotgun (WGS) entry which is preliminary data.</text>
</comment>
<protein>
    <submittedName>
        <fullName evidence="8">Integrase/recombinase XerD</fullName>
    </submittedName>
</protein>
<comment type="similarity">
    <text evidence="1">Belongs to the 'phage' integrase family.</text>
</comment>
<dbReference type="Gene3D" id="1.10.150.130">
    <property type="match status" value="1"/>
</dbReference>
<gene>
    <name evidence="8" type="ORF">FHS09_001295</name>
    <name evidence="9" type="ORF">FHS09_001301</name>
</gene>
<reference evidence="8 10" key="1">
    <citation type="submission" date="2020-08" db="EMBL/GenBank/DDBJ databases">
        <title>Genomic Encyclopedia of Type Strains, Phase III (KMG-III): the genomes of soil and plant-associated and newly described type strains.</title>
        <authorList>
            <person name="Whitman W."/>
        </authorList>
    </citation>
    <scope>NUCLEOTIDE SEQUENCE [LARGE SCALE GENOMIC DNA]</scope>
    <source>
        <strain evidence="8 10">CECT 8799</strain>
    </source>
</reference>
<evidence type="ECO:0000256" key="3">
    <source>
        <dbReference type="ARBA" id="ARBA00023125"/>
    </source>
</evidence>
<dbReference type="RefSeq" id="WP_183457911.1">
    <property type="nucleotide sequence ID" value="NZ_JACHWZ010000005.1"/>
</dbReference>
<name>A0A7W4Z8E6_9GAMM</name>
<dbReference type="PANTHER" id="PTHR30349:SF41">
    <property type="entry name" value="INTEGRASE_RECOMBINASE PROTEIN MJ0367-RELATED"/>
    <property type="match status" value="1"/>
</dbReference>
<dbReference type="EMBL" id="JACHWZ010000005">
    <property type="protein sequence ID" value="MBB3060476.1"/>
    <property type="molecule type" value="Genomic_DNA"/>
</dbReference>
<dbReference type="InterPro" id="IPR044068">
    <property type="entry name" value="CB"/>
</dbReference>
<dbReference type="EMBL" id="JACHWZ010000005">
    <property type="protein sequence ID" value="MBB3060482.1"/>
    <property type="molecule type" value="Genomic_DNA"/>
</dbReference>
<dbReference type="SUPFAM" id="SSF56349">
    <property type="entry name" value="DNA breaking-rejoining enzymes"/>
    <property type="match status" value="1"/>
</dbReference>
<evidence type="ECO:0000259" key="6">
    <source>
        <dbReference type="PROSITE" id="PS51898"/>
    </source>
</evidence>
<dbReference type="PANTHER" id="PTHR30349">
    <property type="entry name" value="PHAGE INTEGRASE-RELATED"/>
    <property type="match status" value="1"/>
</dbReference>
<dbReference type="InterPro" id="IPR013762">
    <property type="entry name" value="Integrase-like_cat_sf"/>
</dbReference>
<dbReference type="GO" id="GO:0003677">
    <property type="term" value="F:DNA binding"/>
    <property type="evidence" value="ECO:0007669"/>
    <property type="project" value="UniProtKB-UniRule"/>
</dbReference>
<keyword evidence="4" id="KW-0233">DNA recombination</keyword>
<dbReference type="InterPro" id="IPR002104">
    <property type="entry name" value="Integrase_catalytic"/>
</dbReference>
<feature type="domain" description="Tyr recombinase" evidence="6">
    <location>
        <begin position="117"/>
        <end position="301"/>
    </location>
</feature>
<sequence>MDNQSLTYLSRLYLDYLQSLNYSPRTMGHRKTTLRQFDDWCQERGIVKASSVTKPILERYRRHLHHSRDKRGNPISAHNQLARLIPLRGFFKWATQQNYLLYNPASELQLPRVEKRLPKATLSPEEAELILSLPDTDTGEGIRDRAMLEILYSTGIRRMEVVNLTKVDLHMDRGVLAVRQGKGKKDRFVPIAARAVEWIQHYLHDVRLFWAVEPDPENLFLEPNGQPITDDRLSRIVAKYIKQADIGKTGACHLFRHTVATLMLENGADIRYIQQLLGHASIGTTEIYTQVSIVKLKQVHELTHPSLHRRQKQTAGAEPEATEEALLAQLDAESAEEQDGTG</sequence>